<dbReference type="InterPro" id="IPR025403">
    <property type="entry name" value="TgpA-like_C"/>
</dbReference>
<name>A0ABS4T912_9PSEU</name>
<dbReference type="Proteomes" id="UP001519332">
    <property type="component" value="Unassembled WGS sequence"/>
</dbReference>
<protein>
    <recommendedName>
        <fullName evidence="3">Protein-glutamine gamma-glutamyltransferase-like C-terminal domain-containing protein</fullName>
    </recommendedName>
</protein>
<sequence length="214" mass="22614">MKVRLAALLAVGALLLLAVLAARGTSGIPVGTPAPGPPTPPQVQGLPIPEAPSISSEPIAYGAIVLIILVGIAVLLGLAMLISMLTGIRLRRRQRRTRLQQPLDEDSGMTGEQWLATVTKRALAEMDQKMGGPPSDAVIAAWVRLEESAAETGTPREPHQTPTEFTAAVLAGHTMDAEALGELKNLYHRARFGEPGSVTQADARRARSALEKIS</sequence>
<comment type="caution">
    <text evidence="4">The sequence shown here is derived from an EMBL/GenBank/DDBJ whole genome shotgun (WGS) entry which is preliminary data.</text>
</comment>
<keyword evidence="5" id="KW-1185">Reference proteome</keyword>
<evidence type="ECO:0000313" key="5">
    <source>
        <dbReference type="Proteomes" id="UP001519332"/>
    </source>
</evidence>
<evidence type="ECO:0000256" key="1">
    <source>
        <dbReference type="SAM" id="MobiDB-lite"/>
    </source>
</evidence>
<keyword evidence="2" id="KW-0812">Transmembrane</keyword>
<evidence type="ECO:0000313" key="4">
    <source>
        <dbReference type="EMBL" id="MBP2320912.1"/>
    </source>
</evidence>
<keyword evidence="2" id="KW-0472">Membrane</keyword>
<dbReference type="RefSeq" id="WP_209635449.1">
    <property type="nucleotide sequence ID" value="NZ_JAGINW010000001.1"/>
</dbReference>
<feature type="domain" description="Protein-glutamine gamma-glutamyltransferase-like C-terminal" evidence="3">
    <location>
        <begin position="141"/>
        <end position="211"/>
    </location>
</feature>
<reference evidence="4 5" key="1">
    <citation type="submission" date="2021-03" db="EMBL/GenBank/DDBJ databases">
        <title>Sequencing the genomes of 1000 actinobacteria strains.</title>
        <authorList>
            <person name="Klenk H.-P."/>
        </authorList>
    </citation>
    <scope>NUCLEOTIDE SEQUENCE [LARGE SCALE GENOMIC DNA]</scope>
    <source>
        <strain evidence="4 5">DSM 46670</strain>
    </source>
</reference>
<organism evidence="4 5">
    <name type="scientific">Kibdelosporangium banguiense</name>
    <dbReference type="NCBI Taxonomy" id="1365924"/>
    <lineage>
        <taxon>Bacteria</taxon>
        <taxon>Bacillati</taxon>
        <taxon>Actinomycetota</taxon>
        <taxon>Actinomycetes</taxon>
        <taxon>Pseudonocardiales</taxon>
        <taxon>Pseudonocardiaceae</taxon>
        <taxon>Kibdelosporangium</taxon>
    </lineage>
</organism>
<keyword evidence="2" id="KW-1133">Transmembrane helix</keyword>
<evidence type="ECO:0000259" key="3">
    <source>
        <dbReference type="Pfam" id="PF13559"/>
    </source>
</evidence>
<dbReference type="Pfam" id="PF13559">
    <property type="entry name" value="DUF4129"/>
    <property type="match status" value="1"/>
</dbReference>
<proteinExistence type="predicted"/>
<accession>A0ABS4T912</accession>
<feature type="compositionally biased region" description="Pro residues" evidence="1">
    <location>
        <begin position="32"/>
        <end position="41"/>
    </location>
</feature>
<feature type="region of interest" description="Disordered" evidence="1">
    <location>
        <begin position="30"/>
        <end position="49"/>
    </location>
</feature>
<feature type="transmembrane region" description="Helical" evidence="2">
    <location>
        <begin position="59"/>
        <end position="88"/>
    </location>
</feature>
<dbReference type="EMBL" id="JAGINW010000001">
    <property type="protein sequence ID" value="MBP2320912.1"/>
    <property type="molecule type" value="Genomic_DNA"/>
</dbReference>
<gene>
    <name evidence="4" type="ORF">JOF56_001297</name>
</gene>
<evidence type="ECO:0000256" key="2">
    <source>
        <dbReference type="SAM" id="Phobius"/>
    </source>
</evidence>